<dbReference type="OrthoDB" id="541916at2759"/>
<organism evidence="1 2">
    <name type="scientific">Chlamydomonas incerta</name>
    <dbReference type="NCBI Taxonomy" id="51695"/>
    <lineage>
        <taxon>Eukaryota</taxon>
        <taxon>Viridiplantae</taxon>
        <taxon>Chlorophyta</taxon>
        <taxon>core chlorophytes</taxon>
        <taxon>Chlorophyceae</taxon>
        <taxon>CS clade</taxon>
        <taxon>Chlamydomonadales</taxon>
        <taxon>Chlamydomonadaceae</taxon>
        <taxon>Chlamydomonas</taxon>
    </lineage>
</organism>
<dbReference type="PANTHER" id="PTHR30405">
    <property type="entry name" value="TRANSPOSASE"/>
    <property type="match status" value="1"/>
</dbReference>
<proteinExistence type="predicted"/>
<dbReference type="EMBL" id="JAEHOC010000061">
    <property type="protein sequence ID" value="KAG2424829.1"/>
    <property type="molecule type" value="Genomic_DNA"/>
</dbReference>
<gene>
    <name evidence="1" type="ORF">HXX76_014250</name>
</gene>
<dbReference type="InterPro" id="IPR051399">
    <property type="entry name" value="RNA-guided_DNA_endo/Transpos"/>
</dbReference>
<name>A0A835VTE2_CHLIN</name>
<comment type="caution">
    <text evidence="1">The sequence shown here is derived from an EMBL/GenBank/DDBJ whole genome shotgun (WGS) entry which is preliminary data.</text>
</comment>
<reference evidence="1" key="1">
    <citation type="journal article" date="2020" name="bioRxiv">
        <title>Comparative genomics of Chlamydomonas.</title>
        <authorList>
            <person name="Craig R.J."/>
            <person name="Hasan A.R."/>
            <person name="Ness R.W."/>
            <person name="Keightley P.D."/>
        </authorList>
    </citation>
    <scope>NUCLEOTIDE SEQUENCE</scope>
    <source>
        <strain evidence="1">SAG 7.73</strain>
    </source>
</reference>
<dbReference type="Proteomes" id="UP000650467">
    <property type="component" value="Unassembled WGS sequence"/>
</dbReference>
<accession>A0A835VTE2</accession>
<protein>
    <submittedName>
        <fullName evidence="1">Uncharacterized protein</fullName>
    </submittedName>
</protein>
<dbReference type="PANTHER" id="PTHR30405:SF11">
    <property type="entry name" value="RNA-GUIDED DNA ENDONUCLEASE RV2885C-RELATED"/>
    <property type="match status" value="1"/>
</dbReference>
<keyword evidence="2" id="KW-1185">Reference proteome</keyword>
<dbReference type="AlphaFoldDB" id="A0A835VTE2"/>
<sequence>MRVLPRLAVGEVVAVLAGAAAATRVLPRLAATQAAVAAANAEVAAAAGVAAEFGLWRELLAHYGDRRQRARRLDVHFQTQRVLHRIARRLTRGRPKEQVVLGYGNASSGYGSIISRAGRGPHKKLQKLLAERYASVYIIDEYLTSQVRMNRDLNAAANIRLITACVEDGTPWPTALSRRGAGWIDGSGWFGGGVQMHGGG</sequence>
<evidence type="ECO:0000313" key="2">
    <source>
        <dbReference type="Proteomes" id="UP000650467"/>
    </source>
</evidence>
<evidence type="ECO:0000313" key="1">
    <source>
        <dbReference type="EMBL" id="KAG2424829.1"/>
    </source>
</evidence>